<dbReference type="Proteomes" id="UP000320707">
    <property type="component" value="Unassembled WGS sequence"/>
</dbReference>
<dbReference type="PANTHER" id="PTHR45843">
    <property type="entry name" value="PEPTIDYL-PROLYL CIS-TRANS ISOMERASE-LIKE 4"/>
    <property type="match status" value="1"/>
</dbReference>
<accession>A0A559KZ04</accession>
<proteinExistence type="inferred from homology"/>
<dbReference type="CDD" id="cd12235">
    <property type="entry name" value="RRM_PPIL4"/>
    <property type="match status" value="1"/>
</dbReference>
<evidence type="ECO:0000313" key="14">
    <source>
        <dbReference type="EMBL" id="TVY65447.1"/>
    </source>
</evidence>
<evidence type="ECO:0000256" key="11">
    <source>
        <dbReference type="SAM" id="MobiDB-lite"/>
    </source>
</evidence>
<evidence type="ECO:0000256" key="2">
    <source>
        <dbReference type="ARBA" id="ARBA00002388"/>
    </source>
</evidence>
<evidence type="ECO:0000256" key="9">
    <source>
        <dbReference type="PROSITE-ProRule" id="PRU00176"/>
    </source>
</evidence>
<dbReference type="Gene3D" id="3.30.70.330">
    <property type="match status" value="1"/>
</dbReference>
<dbReference type="PRINTS" id="PR00153">
    <property type="entry name" value="CSAPPISMRASE"/>
</dbReference>
<keyword evidence="7 10" id="KW-0413">Isomerase</keyword>
<dbReference type="InterPro" id="IPR012677">
    <property type="entry name" value="Nucleotide-bd_a/b_plait_sf"/>
</dbReference>
<dbReference type="InterPro" id="IPR035542">
    <property type="entry name" value="CRIP"/>
</dbReference>
<comment type="function">
    <text evidence="2 10">PPIases accelerate the folding of proteins. It catalyzes the cis-trans isomerization of proline imidic peptide bonds in oligopeptides.</text>
</comment>
<keyword evidence="6 10" id="KW-0697">Rotamase</keyword>
<evidence type="ECO:0000256" key="10">
    <source>
        <dbReference type="RuleBase" id="RU365081"/>
    </source>
</evidence>
<comment type="catalytic activity">
    <reaction evidence="1 10">
        <text>[protein]-peptidylproline (omega=180) = [protein]-peptidylproline (omega=0)</text>
        <dbReference type="Rhea" id="RHEA:16237"/>
        <dbReference type="Rhea" id="RHEA-COMP:10747"/>
        <dbReference type="Rhea" id="RHEA-COMP:10748"/>
        <dbReference type="ChEBI" id="CHEBI:83833"/>
        <dbReference type="ChEBI" id="CHEBI:83834"/>
        <dbReference type="EC" id="5.2.1.8"/>
    </reaction>
</comment>
<evidence type="ECO:0000259" key="13">
    <source>
        <dbReference type="PROSITE" id="PS50102"/>
    </source>
</evidence>
<dbReference type="FunFam" id="2.40.100.10:FF:000015">
    <property type="entry name" value="Peptidyl-prolyl cis-trans isomerase"/>
    <property type="match status" value="1"/>
</dbReference>
<evidence type="ECO:0000256" key="4">
    <source>
        <dbReference type="ARBA" id="ARBA00010739"/>
    </source>
</evidence>
<dbReference type="SUPFAM" id="SSF50891">
    <property type="entry name" value="Cyclophilin-like"/>
    <property type="match status" value="1"/>
</dbReference>
<dbReference type="GO" id="GO:0003755">
    <property type="term" value="F:peptidyl-prolyl cis-trans isomerase activity"/>
    <property type="evidence" value="ECO:0007669"/>
    <property type="project" value="UniProtKB-UniRule"/>
</dbReference>
<feature type="region of interest" description="Disordered" evidence="11">
    <location>
        <begin position="388"/>
        <end position="475"/>
    </location>
</feature>
<keyword evidence="8 10" id="KW-0539">Nucleus</keyword>
<dbReference type="EMBL" id="SRMI01000008">
    <property type="protein sequence ID" value="TVY65447.1"/>
    <property type="molecule type" value="Genomic_DNA"/>
</dbReference>
<comment type="caution">
    <text evidence="14">The sequence shown here is derived from an EMBL/GenBank/DDBJ whole genome shotgun (WGS) entry which is preliminary data.</text>
</comment>
<organism evidence="14 15">
    <name type="scientific">Fusarium oxysporum f. sp. cubense</name>
    <dbReference type="NCBI Taxonomy" id="61366"/>
    <lineage>
        <taxon>Eukaryota</taxon>
        <taxon>Fungi</taxon>
        <taxon>Dikarya</taxon>
        <taxon>Ascomycota</taxon>
        <taxon>Pezizomycotina</taxon>
        <taxon>Sordariomycetes</taxon>
        <taxon>Hypocreomycetidae</taxon>
        <taxon>Hypocreales</taxon>
        <taxon>Nectriaceae</taxon>
        <taxon>Fusarium</taxon>
        <taxon>Fusarium oxysporum species complex</taxon>
    </lineage>
</organism>
<name>A0A559KZ04_FUSOC</name>
<feature type="compositionally biased region" description="Basic and acidic residues" evidence="11">
    <location>
        <begin position="396"/>
        <end position="415"/>
    </location>
</feature>
<evidence type="ECO:0000313" key="15">
    <source>
        <dbReference type="Proteomes" id="UP000320707"/>
    </source>
</evidence>
<dbReference type="InterPro" id="IPR029000">
    <property type="entry name" value="Cyclophilin-like_dom_sf"/>
</dbReference>
<keyword evidence="5 9" id="KW-0694">RNA-binding</keyword>
<dbReference type="InterPro" id="IPR035979">
    <property type="entry name" value="RBD_domain_sf"/>
</dbReference>
<dbReference type="Pfam" id="PF00076">
    <property type="entry name" value="RRM_1"/>
    <property type="match status" value="1"/>
</dbReference>
<evidence type="ECO:0000259" key="12">
    <source>
        <dbReference type="PROSITE" id="PS50072"/>
    </source>
</evidence>
<dbReference type="AlphaFoldDB" id="A0A559KZ04"/>
<dbReference type="SUPFAM" id="SSF54928">
    <property type="entry name" value="RNA-binding domain, RBD"/>
    <property type="match status" value="1"/>
</dbReference>
<feature type="domain" description="RRM" evidence="13">
    <location>
        <begin position="251"/>
        <end position="329"/>
    </location>
</feature>
<dbReference type="InterPro" id="IPR035538">
    <property type="entry name" value="Cyclophilin_PPIL4"/>
</dbReference>
<feature type="domain" description="PPIase cyclophilin-type" evidence="12">
    <location>
        <begin position="10"/>
        <end position="172"/>
    </location>
</feature>
<feature type="compositionally biased region" description="Basic and acidic residues" evidence="11">
    <location>
        <begin position="425"/>
        <end position="473"/>
    </location>
</feature>
<comment type="similarity">
    <text evidence="4 10">Belongs to the cyclophilin-type PPIase family. PPIL4 subfamily.</text>
</comment>
<dbReference type="SMART" id="SM00360">
    <property type="entry name" value="RRM"/>
    <property type="match status" value="1"/>
</dbReference>
<reference evidence="14 15" key="1">
    <citation type="journal article" date="2019" name="Microbiol. Resour. Announc.">
        <title>High-quality draft genome sequence of Fusarium oxysporum f. sp. cubense strain 160527, a causal agent of Panama disease.</title>
        <authorList>
            <person name="Asai S."/>
            <person name="Ayukawa Y."/>
            <person name="Gan P."/>
            <person name="Masuda S."/>
            <person name="Komatsu K."/>
            <person name="Shirasu K."/>
            <person name="Arie T."/>
        </authorList>
    </citation>
    <scope>NUCLEOTIDE SEQUENCE [LARGE SCALE GENOMIC DNA]</scope>
    <source>
        <strain evidence="14 15">160527</strain>
    </source>
</reference>
<dbReference type="CDD" id="cd01921">
    <property type="entry name" value="cyclophilin_RRM"/>
    <property type="match status" value="1"/>
</dbReference>
<dbReference type="InterPro" id="IPR002130">
    <property type="entry name" value="Cyclophilin-type_PPIase_dom"/>
</dbReference>
<dbReference type="PROSITE" id="PS50072">
    <property type="entry name" value="CSA_PPIASE_2"/>
    <property type="match status" value="1"/>
</dbReference>
<sequence length="590" mass="66876">MSVLLETSEGDIVIDLLVDHAPKLCENFLKLCKVKYYNFSPVHSVQKNFSFQTGDPLGPLSKDSDGGSSIWGHVSGDPAKRTFPAFFHPKLKHLERGTVSMATAPLQSDPDTRVAGSQFIVTLGEDTDYLDGKAAIFGKVVEGFEVLDKINEAIVDEKGYPLIDIRIKHTVILDDPYPDPPGLREPSSSPPPTAQQLKTVRIEDEAALHADDNVDEEELERRRRNREAQAQALTLEMMGDLPFAEVKPPENVLFVCKLNPVTGDEDLELIFGRFGKILSCEVIRDQKTGDSLQYAFIEFEDKASCEAAYFKMQDVLIDDRRIHVDFSQSVSKLSDVWRKDTNSKRRATAHRGGWGGVDELEKRRQYRDEGERITGGNYRMVYGEEEMKGRLGRGGQKQEKDDAPPPRSQDDEGPSRRRSRSRSPRPRDRSRDRYRKPRDDRQGDRRDRDHDRNRYRDRGHDRRDRGQGDKEGLVDCETQYSSATLTSTGVLRRNTIDGKRLALLCYATASANFNTECIVRHYTKMEYPHNTSLTATLKENLVAEFNALLRDMQTPTSSHLTYGPSPEFLLQATEDNVDCSVEHTLNTVYA</sequence>
<dbReference type="FunFam" id="3.30.70.330:FF:000287">
    <property type="entry name" value="Peptidyl-prolyl cis-trans isomerase"/>
    <property type="match status" value="1"/>
</dbReference>
<comment type="subcellular location">
    <subcellularLocation>
        <location evidence="3 10">Nucleus</location>
    </subcellularLocation>
</comment>
<dbReference type="InterPro" id="IPR000504">
    <property type="entry name" value="RRM_dom"/>
</dbReference>
<dbReference type="PANTHER" id="PTHR45843:SF1">
    <property type="entry name" value="PEPTIDYL-PROLYL CIS-TRANS ISOMERASE-LIKE 4"/>
    <property type="match status" value="1"/>
</dbReference>
<evidence type="ECO:0000256" key="3">
    <source>
        <dbReference type="ARBA" id="ARBA00004123"/>
    </source>
</evidence>
<dbReference type="Gene3D" id="2.40.100.10">
    <property type="entry name" value="Cyclophilin-like"/>
    <property type="match status" value="1"/>
</dbReference>
<protein>
    <recommendedName>
        <fullName evidence="10">Peptidyl-prolyl cis-trans isomerase</fullName>
        <shortName evidence="10">PPIase</shortName>
        <ecNumber evidence="10">5.2.1.8</ecNumber>
    </recommendedName>
</protein>
<dbReference type="PROSITE" id="PS50102">
    <property type="entry name" value="RRM"/>
    <property type="match status" value="1"/>
</dbReference>
<dbReference type="GO" id="GO:0005634">
    <property type="term" value="C:nucleus"/>
    <property type="evidence" value="ECO:0007669"/>
    <property type="project" value="UniProtKB-SubCell"/>
</dbReference>
<evidence type="ECO:0000256" key="7">
    <source>
        <dbReference type="ARBA" id="ARBA00023235"/>
    </source>
</evidence>
<evidence type="ECO:0000256" key="5">
    <source>
        <dbReference type="ARBA" id="ARBA00022884"/>
    </source>
</evidence>
<gene>
    <name evidence="14" type="primary">CYP6</name>
    <name evidence="14" type="ORF">Focb16_v015734</name>
</gene>
<dbReference type="Pfam" id="PF00160">
    <property type="entry name" value="Pro_isomerase"/>
    <property type="match status" value="1"/>
</dbReference>
<evidence type="ECO:0000256" key="1">
    <source>
        <dbReference type="ARBA" id="ARBA00000971"/>
    </source>
</evidence>
<evidence type="ECO:0000256" key="8">
    <source>
        <dbReference type="ARBA" id="ARBA00023242"/>
    </source>
</evidence>
<evidence type="ECO:0000256" key="6">
    <source>
        <dbReference type="ARBA" id="ARBA00023110"/>
    </source>
</evidence>
<dbReference type="GO" id="GO:0003723">
    <property type="term" value="F:RNA binding"/>
    <property type="evidence" value="ECO:0007669"/>
    <property type="project" value="UniProtKB-UniRule"/>
</dbReference>
<dbReference type="EC" id="5.2.1.8" evidence="10"/>